<name>A0A062TTK8_9PROT</name>
<dbReference type="eggNOG" id="ENOG5032UVT">
    <property type="taxonomic scope" value="Bacteria"/>
</dbReference>
<gene>
    <name evidence="1" type="ORF">HY3_11825</name>
</gene>
<dbReference type="OrthoDB" id="7596780at2"/>
<evidence type="ECO:0000313" key="1">
    <source>
        <dbReference type="EMBL" id="RAN33983.1"/>
    </source>
</evidence>
<accession>A0A328JYV0</accession>
<comment type="caution">
    <text evidence="1">The sequence shown here is derived from an EMBL/GenBank/DDBJ whole genome shotgun (WGS) entry which is preliminary data.</text>
</comment>
<keyword evidence="2" id="KW-1185">Reference proteome</keyword>
<organism evidence="1 2">
    <name type="scientific">Hyphomonas pacifica</name>
    <dbReference type="NCBI Taxonomy" id="1280941"/>
    <lineage>
        <taxon>Bacteria</taxon>
        <taxon>Pseudomonadati</taxon>
        <taxon>Pseudomonadota</taxon>
        <taxon>Alphaproteobacteria</taxon>
        <taxon>Hyphomonadales</taxon>
        <taxon>Hyphomonadaceae</taxon>
        <taxon>Hyphomonas</taxon>
    </lineage>
</organism>
<dbReference type="STRING" id="1280941.HY2_11710"/>
<evidence type="ECO:0000313" key="2">
    <source>
        <dbReference type="Proteomes" id="UP000249123"/>
    </source>
</evidence>
<accession>A0A062TTK8</accession>
<reference evidence="1 2" key="1">
    <citation type="submission" date="2013-04" db="EMBL/GenBank/DDBJ databases">
        <title>Hyphomonas sp. T24B3 Genome Sequencing.</title>
        <authorList>
            <person name="Lai Q."/>
            <person name="Shao Z."/>
        </authorList>
    </citation>
    <scope>NUCLEOTIDE SEQUENCE [LARGE SCALE GENOMIC DNA]</scope>
    <source>
        <strain evidence="1 2">T24B3</strain>
    </source>
</reference>
<dbReference type="PIRSF" id="PIRSF032038">
    <property type="entry name" value="UCP023238"/>
    <property type="match status" value="1"/>
</dbReference>
<dbReference type="InterPro" id="IPR016987">
    <property type="entry name" value="UCP023238"/>
</dbReference>
<dbReference type="AlphaFoldDB" id="A0A062TTK8"/>
<dbReference type="EMBL" id="AWFB01000015">
    <property type="protein sequence ID" value="RAN33983.1"/>
    <property type="molecule type" value="Genomic_DNA"/>
</dbReference>
<dbReference type="RefSeq" id="WP_034825955.1">
    <property type="nucleotide sequence ID" value="NZ_AWFA01000015.1"/>
</dbReference>
<sequence length="184" mass="20616">MSRESRKILLLTAAFAAMACHAQAEEQLPSATKEIYACTSISDDSARLKCFDDAVGKFRLAEETGDVQTVNRAELKAIEREAFGFSMPSLPQLFKKRAEAKDSAPDNDELKEITVAVKKIDTNRNGIVTVYLEDGQIWRQIDTTKVPRSMARKAETATIKRAVLGSYLMKLDDHSTTFRVRRLN</sequence>
<protein>
    <submittedName>
        <fullName evidence="1">Uncharacterized protein</fullName>
    </submittedName>
</protein>
<proteinExistence type="predicted"/>
<dbReference type="PROSITE" id="PS51257">
    <property type="entry name" value="PROKAR_LIPOPROTEIN"/>
    <property type="match status" value="1"/>
</dbReference>
<dbReference type="Proteomes" id="UP000249123">
    <property type="component" value="Unassembled WGS sequence"/>
</dbReference>